<protein>
    <recommendedName>
        <fullName evidence="4">DUF971 domain-containing protein</fullName>
    </recommendedName>
</protein>
<dbReference type="EMBL" id="JAGKQQ010000001">
    <property type="protein sequence ID" value="MBP3954908.1"/>
    <property type="molecule type" value="Genomic_DNA"/>
</dbReference>
<dbReference type="RefSeq" id="WP_210653016.1">
    <property type="nucleotide sequence ID" value="NZ_JAGKQQ010000001.1"/>
</dbReference>
<evidence type="ECO:0000313" key="3">
    <source>
        <dbReference type="Proteomes" id="UP000676565"/>
    </source>
</evidence>
<gene>
    <name evidence="2" type="ORF">J8F10_06390</name>
</gene>
<accession>A0ABS5BMK3</accession>
<name>A0ABS5BMK3_9BACT</name>
<evidence type="ECO:0008006" key="4">
    <source>
        <dbReference type="Google" id="ProtNLM"/>
    </source>
</evidence>
<sequence>MFNTNAELKPEQRVRHNRSNKTGKVISADRYIGLEFADLTYTVRWDSGKEESLLNYEQITLIGEAVKTPT</sequence>
<evidence type="ECO:0000313" key="2">
    <source>
        <dbReference type="EMBL" id="MBP3954908.1"/>
    </source>
</evidence>
<keyword evidence="3" id="KW-1185">Reference proteome</keyword>
<reference evidence="2 3" key="1">
    <citation type="submission" date="2021-04" db="EMBL/GenBank/DDBJ databases">
        <authorList>
            <person name="Ivanova A."/>
        </authorList>
    </citation>
    <scope>NUCLEOTIDE SEQUENCE [LARGE SCALE GENOMIC DNA]</scope>
    <source>
        <strain evidence="2 3">G18</strain>
    </source>
</reference>
<dbReference type="Proteomes" id="UP000676565">
    <property type="component" value="Unassembled WGS sequence"/>
</dbReference>
<evidence type="ECO:0000256" key="1">
    <source>
        <dbReference type="SAM" id="MobiDB-lite"/>
    </source>
</evidence>
<organism evidence="2 3">
    <name type="scientific">Gemmata palustris</name>
    <dbReference type="NCBI Taxonomy" id="2822762"/>
    <lineage>
        <taxon>Bacteria</taxon>
        <taxon>Pseudomonadati</taxon>
        <taxon>Planctomycetota</taxon>
        <taxon>Planctomycetia</taxon>
        <taxon>Gemmatales</taxon>
        <taxon>Gemmataceae</taxon>
        <taxon>Gemmata</taxon>
    </lineage>
</organism>
<proteinExistence type="predicted"/>
<comment type="caution">
    <text evidence="2">The sequence shown here is derived from an EMBL/GenBank/DDBJ whole genome shotgun (WGS) entry which is preliminary data.</text>
</comment>
<feature type="region of interest" description="Disordered" evidence="1">
    <location>
        <begin position="1"/>
        <end position="20"/>
    </location>
</feature>